<dbReference type="InterPro" id="IPR031327">
    <property type="entry name" value="MCM"/>
</dbReference>
<evidence type="ECO:0000256" key="6">
    <source>
        <dbReference type="ARBA" id="ARBA00022840"/>
    </source>
</evidence>
<dbReference type="GO" id="GO:0005524">
    <property type="term" value="F:ATP binding"/>
    <property type="evidence" value="ECO:0007669"/>
    <property type="project" value="UniProtKB-KW"/>
</dbReference>
<comment type="similarity">
    <text evidence="10">Belongs to the MCM family.</text>
</comment>
<reference evidence="14" key="1">
    <citation type="submission" date="2022-11" db="UniProtKB">
        <authorList>
            <consortium name="WormBaseParasite"/>
        </authorList>
    </citation>
    <scope>IDENTIFICATION</scope>
</reference>
<evidence type="ECO:0000259" key="12">
    <source>
        <dbReference type="Pfam" id="PF17207"/>
    </source>
</evidence>
<evidence type="ECO:0000256" key="9">
    <source>
        <dbReference type="ARBA" id="ARBA00023306"/>
    </source>
</evidence>
<dbReference type="GO" id="GO:0016787">
    <property type="term" value="F:hydrolase activity"/>
    <property type="evidence" value="ECO:0007669"/>
    <property type="project" value="UniProtKB-KW"/>
</dbReference>
<keyword evidence="4 10" id="KW-0378">Hydrolase</keyword>
<dbReference type="PRINTS" id="PR01663">
    <property type="entry name" value="MCMPROTEIN7"/>
</dbReference>
<keyword evidence="5 10" id="KW-0347">Helicase</keyword>
<dbReference type="GO" id="GO:0006271">
    <property type="term" value="P:DNA strand elongation involved in DNA replication"/>
    <property type="evidence" value="ECO:0007669"/>
    <property type="project" value="TreeGrafter"/>
</dbReference>
<dbReference type="FunFam" id="2.20.28.10:FF:000004">
    <property type="entry name" value="DNA replication licensing factor MCM7"/>
    <property type="match status" value="1"/>
</dbReference>
<keyword evidence="8 10" id="KW-0539">Nucleus</keyword>
<evidence type="ECO:0000256" key="8">
    <source>
        <dbReference type="ARBA" id="ARBA00023242"/>
    </source>
</evidence>
<dbReference type="SUPFAM" id="SSF50249">
    <property type="entry name" value="Nucleic acid-binding proteins"/>
    <property type="match status" value="1"/>
</dbReference>
<evidence type="ECO:0000256" key="2">
    <source>
        <dbReference type="ARBA" id="ARBA00022705"/>
    </source>
</evidence>
<dbReference type="InterPro" id="IPR012340">
    <property type="entry name" value="NA-bd_OB-fold"/>
</dbReference>
<dbReference type="Gene3D" id="2.40.50.140">
    <property type="entry name" value="Nucleic acid-binding proteins"/>
    <property type="match status" value="1"/>
</dbReference>
<comment type="catalytic activity">
    <reaction evidence="10">
        <text>ATP + H2O = ADP + phosphate + H(+)</text>
        <dbReference type="Rhea" id="RHEA:13065"/>
        <dbReference type="ChEBI" id="CHEBI:15377"/>
        <dbReference type="ChEBI" id="CHEBI:15378"/>
        <dbReference type="ChEBI" id="CHEBI:30616"/>
        <dbReference type="ChEBI" id="CHEBI:43474"/>
        <dbReference type="ChEBI" id="CHEBI:456216"/>
        <dbReference type="EC" id="3.6.4.12"/>
    </reaction>
</comment>
<keyword evidence="6 10" id="KW-0067">ATP-binding</keyword>
<accession>A0A914P1E0</accession>
<dbReference type="PANTHER" id="PTHR11630">
    <property type="entry name" value="DNA REPLICATION LICENSING FACTOR MCM FAMILY MEMBER"/>
    <property type="match status" value="1"/>
</dbReference>
<dbReference type="GO" id="GO:0000727">
    <property type="term" value="P:double-strand break repair via break-induced replication"/>
    <property type="evidence" value="ECO:0007669"/>
    <property type="project" value="TreeGrafter"/>
</dbReference>
<proteinExistence type="inferred from homology"/>
<evidence type="ECO:0000313" key="13">
    <source>
        <dbReference type="Proteomes" id="UP000887563"/>
    </source>
</evidence>
<dbReference type="GO" id="GO:0017116">
    <property type="term" value="F:single-stranded DNA helicase activity"/>
    <property type="evidence" value="ECO:0007669"/>
    <property type="project" value="TreeGrafter"/>
</dbReference>
<keyword evidence="9 10" id="KW-0131">Cell cycle</keyword>
<evidence type="ECO:0000256" key="3">
    <source>
        <dbReference type="ARBA" id="ARBA00022741"/>
    </source>
</evidence>
<name>A0A914P1E0_MELIC</name>
<comment type="function">
    <text evidence="10">Acts as component of the MCM2-7 complex (MCM complex) which is the replicative helicase essential for 'once per cell cycle' DNA replication initiation and elongation in eukaryotic cells. The active ATPase sites in the MCM2-7 ring are formed through the interaction surfaces of two neighboring subunits such that a critical structure of a conserved arginine finger motif is provided in trans relative to the ATP-binding site of the Walker A box of the adjacent subunit. The six ATPase active sites, however, are likely to contribute differentially to the complex helicase activity.</text>
</comment>
<dbReference type="Pfam" id="PF14551">
    <property type="entry name" value="MCM_N"/>
    <property type="match status" value="1"/>
</dbReference>
<keyword evidence="2 10" id="KW-0235">DNA replication</keyword>
<dbReference type="Gene3D" id="3.30.1640.10">
    <property type="entry name" value="mini-chromosome maintenance (MCM) complex, chain A, domain 1"/>
    <property type="match status" value="1"/>
</dbReference>
<dbReference type="EC" id="3.6.4.12" evidence="10"/>
<keyword evidence="3 10" id="KW-0547">Nucleotide-binding</keyword>
<dbReference type="Pfam" id="PF17207">
    <property type="entry name" value="MCM_OB"/>
    <property type="match status" value="1"/>
</dbReference>
<dbReference type="InterPro" id="IPR008050">
    <property type="entry name" value="MCM7"/>
</dbReference>
<gene>
    <name evidence="10" type="primary">MCM7</name>
</gene>
<protein>
    <recommendedName>
        <fullName evidence="10">DNA replication licensing factor MCM7</fullName>
        <ecNumber evidence="10">3.6.4.12</ecNumber>
    </recommendedName>
</protein>
<dbReference type="AlphaFoldDB" id="A0A914P1E0"/>
<dbReference type="GO" id="GO:0006270">
    <property type="term" value="P:DNA replication initiation"/>
    <property type="evidence" value="ECO:0007669"/>
    <property type="project" value="InterPro"/>
</dbReference>
<evidence type="ECO:0000256" key="10">
    <source>
        <dbReference type="RuleBase" id="RU365012"/>
    </source>
</evidence>
<feature type="domain" description="MCM N-terminal" evidence="11">
    <location>
        <begin position="10"/>
        <end position="144"/>
    </location>
</feature>
<evidence type="ECO:0000256" key="4">
    <source>
        <dbReference type="ARBA" id="ARBA00022801"/>
    </source>
</evidence>
<organism evidence="13 14">
    <name type="scientific">Meloidogyne incognita</name>
    <name type="common">Southern root-knot nematode worm</name>
    <name type="synonym">Oxyuris incognita</name>
    <dbReference type="NCBI Taxonomy" id="6306"/>
    <lineage>
        <taxon>Eukaryota</taxon>
        <taxon>Metazoa</taxon>
        <taxon>Ecdysozoa</taxon>
        <taxon>Nematoda</taxon>
        <taxon>Chromadorea</taxon>
        <taxon>Rhabditida</taxon>
        <taxon>Tylenchina</taxon>
        <taxon>Tylenchomorpha</taxon>
        <taxon>Tylenchoidea</taxon>
        <taxon>Meloidogynidae</taxon>
        <taxon>Meloidogyninae</taxon>
        <taxon>Meloidogyne</taxon>
        <taxon>Meloidogyne incognita group</taxon>
    </lineage>
</organism>
<keyword evidence="13" id="KW-1185">Reference proteome</keyword>
<dbReference type="GO" id="GO:0003697">
    <property type="term" value="F:single-stranded DNA binding"/>
    <property type="evidence" value="ECO:0007669"/>
    <property type="project" value="TreeGrafter"/>
</dbReference>
<dbReference type="InterPro" id="IPR033762">
    <property type="entry name" value="MCM_OB"/>
</dbReference>
<dbReference type="PANTHER" id="PTHR11630:SF26">
    <property type="entry name" value="DNA REPLICATION LICENSING FACTOR MCM7"/>
    <property type="match status" value="1"/>
</dbReference>
<dbReference type="InterPro" id="IPR027925">
    <property type="entry name" value="MCM_N"/>
</dbReference>
<dbReference type="Proteomes" id="UP000887563">
    <property type="component" value="Unplaced"/>
</dbReference>
<dbReference type="WBParaSite" id="Minc3s10258g43930">
    <property type="protein sequence ID" value="Minc3s10258g43930"/>
    <property type="gene ID" value="Minc3s10258g43930"/>
</dbReference>
<evidence type="ECO:0000313" key="14">
    <source>
        <dbReference type="WBParaSite" id="Minc3s10258g43930"/>
    </source>
</evidence>
<dbReference type="GO" id="GO:0042555">
    <property type="term" value="C:MCM complex"/>
    <property type="evidence" value="ECO:0007669"/>
    <property type="project" value="InterPro"/>
</dbReference>
<evidence type="ECO:0000259" key="11">
    <source>
        <dbReference type="Pfam" id="PF14551"/>
    </source>
</evidence>
<comment type="subcellular location">
    <subcellularLocation>
        <location evidence="1 10">Nucleus</location>
    </subcellularLocation>
</comment>
<evidence type="ECO:0000256" key="1">
    <source>
        <dbReference type="ARBA" id="ARBA00004123"/>
    </source>
</evidence>
<dbReference type="GO" id="GO:0005634">
    <property type="term" value="C:nucleus"/>
    <property type="evidence" value="ECO:0007669"/>
    <property type="project" value="UniProtKB-SubCell"/>
</dbReference>
<sequence>MADNDYERAKEQIEDFLRNFYTEDGNELKTFKYLNQIEQIAKRQQISFYIEQDDVYVHNPELYTSINGNTVRFRLLFSEVVQKLVEEALGDEQPAVIDALDAFLFQRLYMDKKMRLDKGDLTQEDDPRRNYPPELLRRFEVYFKVRDEIKPLAVRELRAQFVGKLVSIKGIVIRATEVKPLANVITYICDTCGAEAFQPVNSLSYMPVFNCPSNECIQSKANGRLQMQIRGSKFNFKKYMCFQKYFCHKPSNHLTKTCSKLRNKN</sequence>
<feature type="domain" description="MCM OB" evidence="12">
    <location>
        <begin position="154"/>
        <end position="245"/>
    </location>
</feature>
<keyword evidence="7 10" id="KW-0238">DNA-binding</keyword>
<evidence type="ECO:0000256" key="7">
    <source>
        <dbReference type="ARBA" id="ARBA00023125"/>
    </source>
</evidence>
<evidence type="ECO:0000256" key="5">
    <source>
        <dbReference type="ARBA" id="ARBA00022806"/>
    </source>
</evidence>